<organism evidence="2 4">
    <name type="scientific">Medicago truncatula</name>
    <name type="common">Barrel medic</name>
    <name type="synonym">Medicago tribuloides</name>
    <dbReference type="NCBI Taxonomy" id="3880"/>
    <lineage>
        <taxon>Eukaryota</taxon>
        <taxon>Viridiplantae</taxon>
        <taxon>Streptophyta</taxon>
        <taxon>Embryophyta</taxon>
        <taxon>Tracheophyta</taxon>
        <taxon>Spermatophyta</taxon>
        <taxon>Magnoliopsida</taxon>
        <taxon>eudicotyledons</taxon>
        <taxon>Gunneridae</taxon>
        <taxon>Pentapetalae</taxon>
        <taxon>rosids</taxon>
        <taxon>fabids</taxon>
        <taxon>Fabales</taxon>
        <taxon>Fabaceae</taxon>
        <taxon>Papilionoideae</taxon>
        <taxon>50 kb inversion clade</taxon>
        <taxon>NPAAA clade</taxon>
        <taxon>Hologalegina</taxon>
        <taxon>IRL clade</taxon>
        <taxon>Trifolieae</taxon>
        <taxon>Medicago</taxon>
    </lineage>
</organism>
<feature type="region of interest" description="Disordered" evidence="1">
    <location>
        <begin position="44"/>
        <end position="76"/>
    </location>
</feature>
<evidence type="ECO:0000313" key="4">
    <source>
        <dbReference type="Proteomes" id="UP000002051"/>
    </source>
</evidence>
<protein>
    <submittedName>
        <fullName evidence="2 3">Uncharacterized protein</fullName>
    </submittedName>
</protein>
<proteinExistence type="predicted"/>
<dbReference type="PaxDb" id="3880-AES78259"/>
<reference evidence="3" key="3">
    <citation type="submission" date="2015-04" db="UniProtKB">
        <authorList>
            <consortium name="EnsemblPlants"/>
        </authorList>
    </citation>
    <scope>IDENTIFICATION</scope>
    <source>
        <strain evidence="3">cv. Jemalong A17</strain>
    </source>
</reference>
<name>G7L039_MEDTR</name>
<gene>
    <name evidence="2" type="ordered locus">MTR_7g026530</name>
</gene>
<reference evidence="2 4" key="2">
    <citation type="journal article" date="2014" name="BMC Genomics">
        <title>An improved genome release (version Mt4.0) for the model legume Medicago truncatula.</title>
        <authorList>
            <person name="Tang H."/>
            <person name="Krishnakumar V."/>
            <person name="Bidwell S."/>
            <person name="Rosen B."/>
            <person name="Chan A."/>
            <person name="Zhou S."/>
            <person name="Gentzbittel L."/>
            <person name="Childs K.L."/>
            <person name="Yandell M."/>
            <person name="Gundlach H."/>
            <person name="Mayer K.F."/>
            <person name="Schwartz D.C."/>
            <person name="Town C.D."/>
        </authorList>
    </citation>
    <scope>GENOME REANNOTATION</scope>
    <source>
        <strain evidence="3 4">cv. Jemalong A17</strain>
    </source>
</reference>
<accession>G7L039</accession>
<dbReference type="Proteomes" id="UP000002051">
    <property type="component" value="Unassembled WGS sequence"/>
</dbReference>
<dbReference type="HOGENOM" id="CLU_2658263_0_0_1"/>
<keyword evidence="4" id="KW-1185">Reference proteome</keyword>
<sequence length="76" mass="8454">MAKIKGTTKLSTILKVVMRLLETKNCWGVRGAPHITSLIHTRIPLPLPTEPNHGSDTTVGESGESQERQWAKRPRP</sequence>
<evidence type="ECO:0000256" key="1">
    <source>
        <dbReference type="SAM" id="MobiDB-lite"/>
    </source>
</evidence>
<dbReference type="AlphaFoldDB" id="G7L039"/>
<evidence type="ECO:0000313" key="3">
    <source>
        <dbReference type="EnsemblPlants" id="AES78259"/>
    </source>
</evidence>
<dbReference type="EMBL" id="CM001223">
    <property type="protein sequence ID" value="AES78259.1"/>
    <property type="molecule type" value="Genomic_DNA"/>
</dbReference>
<dbReference type="EnsemblPlants" id="AES78259">
    <property type="protein sequence ID" value="AES78259"/>
    <property type="gene ID" value="MTR_7g026530"/>
</dbReference>
<evidence type="ECO:0000313" key="2">
    <source>
        <dbReference type="EMBL" id="AES78259.1"/>
    </source>
</evidence>
<reference evidence="2 4" key="1">
    <citation type="journal article" date="2011" name="Nature">
        <title>The Medicago genome provides insight into the evolution of rhizobial symbioses.</title>
        <authorList>
            <person name="Young N.D."/>
            <person name="Debelle F."/>
            <person name="Oldroyd G.E."/>
            <person name="Geurts R."/>
            <person name="Cannon S.B."/>
            <person name="Udvardi M.K."/>
            <person name="Benedito V.A."/>
            <person name="Mayer K.F."/>
            <person name="Gouzy J."/>
            <person name="Schoof H."/>
            <person name="Van de Peer Y."/>
            <person name="Proost S."/>
            <person name="Cook D.R."/>
            <person name="Meyers B.C."/>
            <person name="Spannagl M."/>
            <person name="Cheung F."/>
            <person name="De Mita S."/>
            <person name="Krishnakumar V."/>
            <person name="Gundlach H."/>
            <person name="Zhou S."/>
            <person name="Mudge J."/>
            <person name="Bharti A.K."/>
            <person name="Murray J.D."/>
            <person name="Naoumkina M.A."/>
            <person name="Rosen B."/>
            <person name="Silverstein K.A."/>
            <person name="Tang H."/>
            <person name="Rombauts S."/>
            <person name="Zhao P.X."/>
            <person name="Zhou P."/>
            <person name="Barbe V."/>
            <person name="Bardou P."/>
            <person name="Bechner M."/>
            <person name="Bellec A."/>
            <person name="Berger A."/>
            <person name="Berges H."/>
            <person name="Bidwell S."/>
            <person name="Bisseling T."/>
            <person name="Choisne N."/>
            <person name="Couloux A."/>
            <person name="Denny R."/>
            <person name="Deshpande S."/>
            <person name="Dai X."/>
            <person name="Doyle J.J."/>
            <person name="Dudez A.M."/>
            <person name="Farmer A.D."/>
            <person name="Fouteau S."/>
            <person name="Franken C."/>
            <person name="Gibelin C."/>
            <person name="Gish J."/>
            <person name="Goldstein S."/>
            <person name="Gonzalez A.J."/>
            <person name="Green P.J."/>
            <person name="Hallab A."/>
            <person name="Hartog M."/>
            <person name="Hua A."/>
            <person name="Humphray S.J."/>
            <person name="Jeong D.H."/>
            <person name="Jing Y."/>
            <person name="Jocker A."/>
            <person name="Kenton S.M."/>
            <person name="Kim D.J."/>
            <person name="Klee K."/>
            <person name="Lai H."/>
            <person name="Lang C."/>
            <person name="Lin S."/>
            <person name="Macmil S.L."/>
            <person name="Magdelenat G."/>
            <person name="Matthews L."/>
            <person name="McCorrison J."/>
            <person name="Monaghan E.L."/>
            <person name="Mun J.H."/>
            <person name="Najar F.Z."/>
            <person name="Nicholson C."/>
            <person name="Noirot C."/>
            <person name="O'Bleness M."/>
            <person name="Paule C.R."/>
            <person name="Poulain J."/>
            <person name="Prion F."/>
            <person name="Qin B."/>
            <person name="Qu C."/>
            <person name="Retzel E.F."/>
            <person name="Riddle C."/>
            <person name="Sallet E."/>
            <person name="Samain S."/>
            <person name="Samson N."/>
            <person name="Sanders I."/>
            <person name="Saurat O."/>
            <person name="Scarpelli C."/>
            <person name="Schiex T."/>
            <person name="Segurens B."/>
            <person name="Severin A.J."/>
            <person name="Sherrier D.J."/>
            <person name="Shi R."/>
            <person name="Sims S."/>
            <person name="Singer S.R."/>
            <person name="Sinharoy S."/>
            <person name="Sterck L."/>
            <person name="Viollet A."/>
            <person name="Wang B.B."/>
            <person name="Wang K."/>
            <person name="Wang M."/>
            <person name="Wang X."/>
            <person name="Warfsmann J."/>
            <person name="Weissenbach J."/>
            <person name="White D.D."/>
            <person name="White J.D."/>
            <person name="Wiley G.B."/>
            <person name="Wincker P."/>
            <person name="Xing Y."/>
            <person name="Yang L."/>
            <person name="Yao Z."/>
            <person name="Ying F."/>
            <person name="Zhai J."/>
            <person name="Zhou L."/>
            <person name="Zuber A."/>
            <person name="Denarie J."/>
            <person name="Dixon R.A."/>
            <person name="May G.D."/>
            <person name="Schwartz D.C."/>
            <person name="Rogers J."/>
            <person name="Quetier F."/>
            <person name="Town C.D."/>
            <person name="Roe B.A."/>
        </authorList>
    </citation>
    <scope>NUCLEOTIDE SEQUENCE [LARGE SCALE GENOMIC DNA]</scope>
    <source>
        <strain evidence="2">A17</strain>
        <strain evidence="3 4">cv. Jemalong A17</strain>
    </source>
</reference>